<evidence type="ECO:0000313" key="1">
    <source>
        <dbReference type="EMBL" id="CAH3017381.1"/>
    </source>
</evidence>
<dbReference type="PANTHER" id="PTHR35450:SF2">
    <property type="entry name" value="REVERSE TRANSCRIPTASE DOMAIN-CONTAINING PROTEIN"/>
    <property type="match status" value="1"/>
</dbReference>
<comment type="caution">
    <text evidence="1">The sequence shown here is derived from an EMBL/GenBank/DDBJ whole genome shotgun (WGS) entry which is preliminary data.</text>
</comment>
<gene>
    <name evidence="1" type="ORF">PEVE_00037326</name>
</gene>
<organism evidence="1 2">
    <name type="scientific">Porites evermanni</name>
    <dbReference type="NCBI Taxonomy" id="104178"/>
    <lineage>
        <taxon>Eukaryota</taxon>
        <taxon>Metazoa</taxon>
        <taxon>Cnidaria</taxon>
        <taxon>Anthozoa</taxon>
        <taxon>Hexacorallia</taxon>
        <taxon>Scleractinia</taxon>
        <taxon>Fungiina</taxon>
        <taxon>Poritidae</taxon>
        <taxon>Porites</taxon>
    </lineage>
</organism>
<evidence type="ECO:0000313" key="2">
    <source>
        <dbReference type="Proteomes" id="UP001159427"/>
    </source>
</evidence>
<keyword evidence="2" id="KW-1185">Reference proteome</keyword>
<accession>A0ABN8LJZ0</accession>
<dbReference type="EMBL" id="CALNXI010000061">
    <property type="protein sequence ID" value="CAH3017381.1"/>
    <property type="molecule type" value="Genomic_DNA"/>
</dbReference>
<dbReference type="PANTHER" id="PTHR35450">
    <property type="entry name" value="REVERSE TRANSCRIPTASE DOMAIN-CONTAINING PROTEIN"/>
    <property type="match status" value="1"/>
</dbReference>
<protein>
    <submittedName>
        <fullName evidence="1">Uncharacterized protein</fullName>
    </submittedName>
</protein>
<feature type="non-terminal residue" evidence="1">
    <location>
        <position position="237"/>
    </location>
</feature>
<reference evidence="1 2" key="1">
    <citation type="submission" date="2022-05" db="EMBL/GenBank/DDBJ databases">
        <authorList>
            <consortium name="Genoscope - CEA"/>
            <person name="William W."/>
        </authorList>
    </citation>
    <scope>NUCLEOTIDE SEQUENCE [LARGE SCALE GENOMIC DNA]</scope>
</reference>
<proteinExistence type="predicted"/>
<name>A0ABN8LJZ0_9CNID</name>
<dbReference type="Proteomes" id="UP001159427">
    <property type="component" value="Unassembled WGS sequence"/>
</dbReference>
<sequence>MDGIKLYGKKESELDQLAQTGRILSQDIGMEFGISKCALLVVKRGKLCQRDGIGLPISQEIRALEEGETYNYLGVLEADEIKHEAIKGNIHTENFTRVRSILKSKLSGGNVMRDSNSRAVSIIRYGAGIINWTKEELRKMDRETSKLLTIQVIYERAEGGRGLISLEDCVELECDIHPQSNEILLEALKREGVLKESTEENLKENIERKRTGDYQVKQLHGQFERATQQDRNADTWL</sequence>